<comment type="subcellular location">
    <subcellularLocation>
        <location evidence="1">Cell outer membrane</location>
    </subcellularLocation>
</comment>
<protein>
    <submittedName>
        <fullName evidence="7">Starch-binding associating with outer membrane</fullName>
    </submittedName>
</protein>
<keyword evidence="5" id="KW-0998">Cell outer membrane</keyword>
<evidence type="ECO:0000313" key="7">
    <source>
        <dbReference type="EMBL" id="ASU33824.1"/>
    </source>
</evidence>
<comment type="similarity">
    <text evidence="2">Belongs to the SusD family.</text>
</comment>
<dbReference type="CDD" id="cd08977">
    <property type="entry name" value="SusD"/>
    <property type="match status" value="1"/>
</dbReference>
<dbReference type="PROSITE" id="PS51257">
    <property type="entry name" value="PROKAR_LIPOPROTEIN"/>
    <property type="match status" value="1"/>
</dbReference>
<organism evidence="7 8">
    <name type="scientific">Mucilaginibacter xinganensis</name>
    <dbReference type="NCBI Taxonomy" id="1234841"/>
    <lineage>
        <taxon>Bacteria</taxon>
        <taxon>Pseudomonadati</taxon>
        <taxon>Bacteroidota</taxon>
        <taxon>Sphingobacteriia</taxon>
        <taxon>Sphingobacteriales</taxon>
        <taxon>Sphingobacteriaceae</taxon>
        <taxon>Mucilaginibacter</taxon>
    </lineage>
</organism>
<evidence type="ECO:0000256" key="1">
    <source>
        <dbReference type="ARBA" id="ARBA00004442"/>
    </source>
</evidence>
<dbReference type="SUPFAM" id="SSF48452">
    <property type="entry name" value="TPR-like"/>
    <property type="match status" value="1"/>
</dbReference>
<keyword evidence="4" id="KW-0472">Membrane</keyword>
<dbReference type="Gene3D" id="1.10.3780.10">
    <property type="entry name" value="SusD-like"/>
    <property type="match status" value="1"/>
</dbReference>
<keyword evidence="3" id="KW-0732">Signal</keyword>
<dbReference type="RefSeq" id="WP_094570238.1">
    <property type="nucleotide sequence ID" value="NZ_CP022743.1"/>
</dbReference>
<dbReference type="OrthoDB" id="9783641at2"/>
<reference evidence="7 8" key="1">
    <citation type="submission" date="2017-08" db="EMBL/GenBank/DDBJ databases">
        <title>Complete genome sequence of Mucilaginibacter sp. strain BJC16-A31.</title>
        <authorList>
            <consortium name="Henan University of Science and Technology"/>
            <person name="You X."/>
        </authorList>
    </citation>
    <scope>NUCLEOTIDE SEQUENCE [LARGE SCALE GENOMIC DNA]</scope>
    <source>
        <strain evidence="7 8">BJC16-A31</strain>
    </source>
</reference>
<dbReference type="GO" id="GO:0009279">
    <property type="term" value="C:cell outer membrane"/>
    <property type="evidence" value="ECO:0007669"/>
    <property type="project" value="UniProtKB-SubCell"/>
</dbReference>
<accession>A0A223NVW4</accession>
<dbReference type="EMBL" id="CP022743">
    <property type="protein sequence ID" value="ASU33824.1"/>
    <property type="molecule type" value="Genomic_DNA"/>
</dbReference>
<dbReference type="Pfam" id="PF07980">
    <property type="entry name" value="SusD_RagB"/>
    <property type="match status" value="1"/>
</dbReference>
<gene>
    <name evidence="7" type="ORF">MuYL_1928</name>
</gene>
<dbReference type="InterPro" id="IPR012944">
    <property type="entry name" value="SusD_RagB_dom"/>
</dbReference>
<evidence type="ECO:0000259" key="6">
    <source>
        <dbReference type="Pfam" id="PF07980"/>
    </source>
</evidence>
<evidence type="ECO:0000313" key="8">
    <source>
        <dbReference type="Proteomes" id="UP000215002"/>
    </source>
</evidence>
<dbReference type="KEGG" id="muc:MuYL_1928"/>
<dbReference type="AlphaFoldDB" id="A0A223NVW4"/>
<evidence type="ECO:0000256" key="2">
    <source>
        <dbReference type="ARBA" id="ARBA00006275"/>
    </source>
</evidence>
<proteinExistence type="inferred from homology"/>
<sequence length="537" mass="59527">MKYNINMKLKTLNKLPFIIVMCVAVIATSCKKNLTPEGQLTTASVYKDFNNYKPVLAKLYTAFALSGQQGPAGNPDVAGIDEGFSNYLRELFNMQELTTDEAQIVWNDGTVHNLHDMTWNSQNEFIRAMYDRIFYEIALDNEFIRQTTDAQLSKNGITGNNLVLAKQYRAEARFLRALAYYHAIDLYGSVPFVTENDEVGVFFPKQKSRAELFAYVESELKAIDGDLGNPRFEYGRADKAAAWTLLAKLYLNAQVYTGTGHYTEAVTYASKVIAAGYTLEPNFKNLFLADNNTSNEIIFPIESDGTHTQGYGGMTYLIHASVGGKMDPAAFGINGGWAGLRTTPQYVSLFSDVTGNTDKRALFFTDGQNLDINDEYTFTDGYAIQKFRNVTSAGVKGSDATGNFPDTDFPMFRLADVYLIYAEAVLRGGAGGDPATALSYVNKVRTRAYAGSTAGNITQGELTLPFMLNERGRELLFEMQRRTDLIRFGKFTGDSYLWQWKGGVKGGTSVSSNLNIMPIPSTDIINNPTLVQNPGYK</sequence>
<evidence type="ECO:0000256" key="3">
    <source>
        <dbReference type="ARBA" id="ARBA00022729"/>
    </source>
</evidence>
<dbReference type="InterPro" id="IPR011990">
    <property type="entry name" value="TPR-like_helical_dom_sf"/>
</dbReference>
<dbReference type="Gene3D" id="1.25.40.390">
    <property type="match status" value="1"/>
</dbReference>
<feature type="domain" description="RagB/SusD" evidence="6">
    <location>
        <begin position="298"/>
        <end position="536"/>
    </location>
</feature>
<keyword evidence="8" id="KW-1185">Reference proteome</keyword>
<name>A0A223NVW4_9SPHI</name>
<dbReference type="Proteomes" id="UP000215002">
    <property type="component" value="Chromosome"/>
</dbReference>
<evidence type="ECO:0000256" key="5">
    <source>
        <dbReference type="ARBA" id="ARBA00023237"/>
    </source>
</evidence>
<dbReference type="Gene3D" id="1.25.40.10">
    <property type="entry name" value="Tetratricopeptide repeat domain"/>
    <property type="match status" value="1"/>
</dbReference>
<evidence type="ECO:0000256" key="4">
    <source>
        <dbReference type="ARBA" id="ARBA00023136"/>
    </source>
</evidence>